<feature type="domain" description="Major facilitator superfamily (MFS) profile" evidence="5">
    <location>
        <begin position="1"/>
        <end position="99"/>
    </location>
</feature>
<evidence type="ECO:0000256" key="4">
    <source>
        <dbReference type="SAM" id="Phobius"/>
    </source>
</evidence>
<evidence type="ECO:0000313" key="6">
    <source>
        <dbReference type="EMBL" id="VFS47304.1"/>
    </source>
</evidence>
<dbReference type="EMBL" id="CAADJA010000002">
    <property type="protein sequence ID" value="VFS47304.1"/>
    <property type="molecule type" value="Genomic_DNA"/>
</dbReference>
<sequence>MAGTFFLGYAISQIPAGFWCGKYGTRGIVTFAILGFSLCTYLIGTAASAFGIKAFRFGLGVTEVRFPLAVLQQLTTGFRRKKKRRQRVFILPPPCARPF</sequence>
<accession>A0A484ZFZ9</accession>
<proteinExistence type="predicted"/>
<name>A0A484ZFZ9_9GAMM</name>
<dbReference type="Proteomes" id="UP000373449">
    <property type="component" value="Unassembled WGS sequence"/>
</dbReference>
<protein>
    <submittedName>
        <fullName evidence="6">D-galactonate transporter</fullName>
    </submittedName>
</protein>
<keyword evidence="2 4" id="KW-1133">Transmembrane helix</keyword>
<dbReference type="InterPro" id="IPR036259">
    <property type="entry name" value="MFS_trans_sf"/>
</dbReference>
<dbReference type="GO" id="GO:0022857">
    <property type="term" value="F:transmembrane transporter activity"/>
    <property type="evidence" value="ECO:0007669"/>
    <property type="project" value="InterPro"/>
</dbReference>
<keyword evidence="3 4" id="KW-0472">Membrane</keyword>
<evidence type="ECO:0000259" key="5">
    <source>
        <dbReference type="PROSITE" id="PS50850"/>
    </source>
</evidence>
<keyword evidence="1 4" id="KW-0812">Transmembrane</keyword>
<dbReference type="Gene3D" id="1.20.1250.20">
    <property type="entry name" value="MFS general substrate transporter like domains"/>
    <property type="match status" value="1"/>
</dbReference>
<organism evidence="6 7">
    <name type="scientific">Budvicia aquatica</name>
    <dbReference type="NCBI Taxonomy" id="82979"/>
    <lineage>
        <taxon>Bacteria</taxon>
        <taxon>Pseudomonadati</taxon>
        <taxon>Pseudomonadota</taxon>
        <taxon>Gammaproteobacteria</taxon>
        <taxon>Enterobacterales</taxon>
        <taxon>Budviciaceae</taxon>
        <taxon>Budvicia</taxon>
    </lineage>
</organism>
<evidence type="ECO:0000313" key="7">
    <source>
        <dbReference type="Proteomes" id="UP000373449"/>
    </source>
</evidence>
<reference evidence="6 7" key="1">
    <citation type="submission" date="2019-03" db="EMBL/GenBank/DDBJ databases">
        <authorList>
            <consortium name="Pathogen Informatics"/>
        </authorList>
    </citation>
    <scope>NUCLEOTIDE SEQUENCE [LARGE SCALE GENOMIC DNA]</scope>
    <source>
        <strain evidence="6 7">NCTC12282</strain>
    </source>
</reference>
<dbReference type="AlphaFoldDB" id="A0A484ZFZ9"/>
<evidence type="ECO:0000256" key="2">
    <source>
        <dbReference type="ARBA" id="ARBA00022989"/>
    </source>
</evidence>
<feature type="transmembrane region" description="Helical" evidence="4">
    <location>
        <begin position="28"/>
        <end position="50"/>
    </location>
</feature>
<dbReference type="InterPro" id="IPR020846">
    <property type="entry name" value="MFS_dom"/>
</dbReference>
<gene>
    <name evidence="6" type="ORF">NCTC12282_02239</name>
</gene>
<evidence type="ECO:0000256" key="3">
    <source>
        <dbReference type="ARBA" id="ARBA00023136"/>
    </source>
</evidence>
<dbReference type="PROSITE" id="PS50850">
    <property type="entry name" value="MFS"/>
    <property type="match status" value="1"/>
</dbReference>
<dbReference type="SUPFAM" id="SSF103473">
    <property type="entry name" value="MFS general substrate transporter"/>
    <property type="match status" value="1"/>
</dbReference>
<evidence type="ECO:0000256" key="1">
    <source>
        <dbReference type="ARBA" id="ARBA00022692"/>
    </source>
</evidence>